<dbReference type="PANTHER" id="PTHR40076:SF1">
    <property type="entry name" value="MEMBRANE PROTEIN"/>
    <property type="match status" value="1"/>
</dbReference>
<feature type="transmembrane region" description="Helical" evidence="1">
    <location>
        <begin position="230"/>
        <end position="254"/>
    </location>
</feature>
<dbReference type="EMBL" id="FQVI01000035">
    <property type="protein sequence ID" value="SHF50605.1"/>
    <property type="molecule type" value="Genomic_DNA"/>
</dbReference>
<proteinExistence type="predicted"/>
<dbReference type="STRING" id="1122155.SAMN02745158_04004"/>
<evidence type="ECO:0000313" key="3">
    <source>
        <dbReference type="Proteomes" id="UP000184245"/>
    </source>
</evidence>
<keyword evidence="1" id="KW-0472">Membrane</keyword>
<gene>
    <name evidence="2" type="ORF">SAMN02745158_04004</name>
</gene>
<dbReference type="PANTHER" id="PTHR40076">
    <property type="entry name" value="MEMBRANE PROTEIN-RELATED"/>
    <property type="match status" value="1"/>
</dbReference>
<dbReference type="OrthoDB" id="9784844at2"/>
<feature type="transmembrane region" description="Helical" evidence="1">
    <location>
        <begin position="15"/>
        <end position="32"/>
    </location>
</feature>
<accession>A0A1M5C7A4</accession>
<dbReference type="AlphaFoldDB" id="A0A1M5C7A4"/>
<dbReference type="Proteomes" id="UP000184245">
    <property type="component" value="Unassembled WGS sequence"/>
</dbReference>
<evidence type="ECO:0008006" key="4">
    <source>
        <dbReference type="Google" id="ProtNLM"/>
    </source>
</evidence>
<feature type="transmembrane region" description="Helical" evidence="1">
    <location>
        <begin position="109"/>
        <end position="131"/>
    </location>
</feature>
<dbReference type="InterPro" id="IPR010380">
    <property type="entry name" value="DUF975"/>
</dbReference>
<keyword evidence="1" id="KW-0812">Transmembrane</keyword>
<keyword evidence="3" id="KW-1185">Reference proteome</keyword>
<evidence type="ECO:0000313" key="2">
    <source>
        <dbReference type="EMBL" id="SHF50605.1"/>
    </source>
</evidence>
<name>A0A1M5C7A4_9CLOT</name>
<organism evidence="2 3">
    <name type="scientific">Lactonifactor longoviformis DSM 17459</name>
    <dbReference type="NCBI Taxonomy" id="1122155"/>
    <lineage>
        <taxon>Bacteria</taxon>
        <taxon>Bacillati</taxon>
        <taxon>Bacillota</taxon>
        <taxon>Clostridia</taxon>
        <taxon>Eubacteriales</taxon>
        <taxon>Clostridiaceae</taxon>
        <taxon>Lactonifactor</taxon>
    </lineage>
</organism>
<protein>
    <recommendedName>
        <fullName evidence="4">DUF975 family protein</fullName>
    </recommendedName>
</protein>
<dbReference type="Pfam" id="PF06161">
    <property type="entry name" value="DUF975"/>
    <property type="match status" value="1"/>
</dbReference>
<keyword evidence="1" id="KW-1133">Transmembrane helix</keyword>
<feature type="transmembrane region" description="Helical" evidence="1">
    <location>
        <begin position="167"/>
        <end position="191"/>
    </location>
</feature>
<dbReference type="RefSeq" id="WP_072854543.1">
    <property type="nucleotide sequence ID" value="NZ_FQVI01000035.1"/>
</dbReference>
<evidence type="ECO:0000256" key="1">
    <source>
        <dbReference type="SAM" id="Phobius"/>
    </source>
</evidence>
<sequence>MWTRLELKSRAKKSFSRFYWGAVVVCLAAFLFTNEFGNNSGSAGGAQHRQETAAEHFRGEAERTTGIVNSLFHNSFIDSAKGLADETLSPLEKMGAVGKMVSKFIKAPFIVMLYAVPLVFSVLMICFRILIGNPLNVGCKRYFMKNRQQETRVGEITYGFANGYGNIASTMFCVDLFTALWSLLLVVPGIVKSYEYRMVPYILCENPKIDRRRAFELSRIMMDGQKWNTFVLDLSFILWSLLGTVTLQLANIFYVHPYMSATNAELYAVLRRHAKLTDNIEDWELPGFRQSNS</sequence>
<reference evidence="2 3" key="1">
    <citation type="submission" date="2016-11" db="EMBL/GenBank/DDBJ databases">
        <authorList>
            <person name="Jaros S."/>
            <person name="Januszkiewicz K."/>
            <person name="Wedrychowicz H."/>
        </authorList>
    </citation>
    <scope>NUCLEOTIDE SEQUENCE [LARGE SCALE GENOMIC DNA]</scope>
    <source>
        <strain evidence="2 3">DSM 17459</strain>
    </source>
</reference>